<gene>
    <name evidence="10" type="primary">LOC107468340</name>
</gene>
<name>A0A6P5MNR3_ARADU</name>
<protein>
    <submittedName>
        <fullName evidence="10">SUN domain-containing protein 1 isoform X1</fullName>
    </submittedName>
</protein>
<evidence type="ECO:0000259" key="8">
    <source>
        <dbReference type="PROSITE" id="PS51469"/>
    </source>
</evidence>
<dbReference type="Proteomes" id="UP000515211">
    <property type="component" value="Chromosome 1"/>
</dbReference>
<evidence type="ECO:0000313" key="9">
    <source>
        <dbReference type="Proteomes" id="UP000515211"/>
    </source>
</evidence>
<reference evidence="9" key="1">
    <citation type="journal article" date="2016" name="Nat. Genet.">
        <title>The genome sequences of Arachis duranensis and Arachis ipaensis, the diploid ancestors of cultivated peanut.</title>
        <authorList>
            <person name="Bertioli D.J."/>
            <person name="Cannon S.B."/>
            <person name="Froenicke L."/>
            <person name="Huang G."/>
            <person name="Farmer A.D."/>
            <person name="Cannon E.K."/>
            <person name="Liu X."/>
            <person name="Gao D."/>
            <person name="Clevenger J."/>
            <person name="Dash S."/>
            <person name="Ren L."/>
            <person name="Moretzsohn M.C."/>
            <person name="Shirasawa K."/>
            <person name="Huang W."/>
            <person name="Vidigal B."/>
            <person name="Abernathy B."/>
            <person name="Chu Y."/>
            <person name="Niederhuth C.E."/>
            <person name="Umale P."/>
            <person name="Araujo A.C."/>
            <person name="Kozik A."/>
            <person name="Kim K.D."/>
            <person name="Burow M.D."/>
            <person name="Varshney R.K."/>
            <person name="Wang X."/>
            <person name="Zhang X."/>
            <person name="Barkley N."/>
            <person name="Guimaraes P.M."/>
            <person name="Isobe S."/>
            <person name="Guo B."/>
            <person name="Liao B."/>
            <person name="Stalker H.T."/>
            <person name="Schmitz R.J."/>
            <person name="Scheffler B.E."/>
            <person name="Leal-Bertioli S.C."/>
            <person name="Xun X."/>
            <person name="Jackson S.A."/>
            <person name="Michelmore R."/>
            <person name="Ozias-Akins P."/>
        </authorList>
    </citation>
    <scope>NUCLEOTIDE SEQUENCE [LARGE SCALE GENOMIC DNA]</scope>
    <source>
        <strain evidence="9">cv. V14167</strain>
    </source>
</reference>
<feature type="transmembrane region" description="Helical" evidence="7">
    <location>
        <begin position="108"/>
        <end position="132"/>
    </location>
</feature>
<dbReference type="RefSeq" id="XP_020984498.1">
    <property type="nucleotide sequence ID" value="XM_021128839.2"/>
</dbReference>
<keyword evidence="2 7" id="KW-0812">Transmembrane</keyword>
<evidence type="ECO:0000256" key="2">
    <source>
        <dbReference type="ARBA" id="ARBA00022692"/>
    </source>
</evidence>
<dbReference type="InterPro" id="IPR045119">
    <property type="entry name" value="SUN1-5"/>
</dbReference>
<sequence length="481" mass="52302">MSASSVSIMATNPEARQRAVKKVTTAIEMLPTDVAVSPAGTAGEGRQPSSVREGHDLSHQSIRTGAVLRRTSNDLVPAKKASAGGGDSTAAPQRRTRKLVPKAKKPRWLTVLSVMGKNIGLLIVVWCLVQLIRMFMAKSSNAGMVSGDGAGVAGGYALAEFEGRIADIDDLLRMVQKRVDVVDKKIEEKGAALEKELKKLERLEKLEAASKKLEGNLATLKAKDWIQKGELDKVVEGLKKVKASGGLDIDEVKEFARKMIEEGIDKHAADGIGMVDYALASGGAAVVKHSEPFDVGGRGNWFSLSAKNGVHPNAEKMLKPSFGEPGQCFPLKDSSGFVQIRLRTAIVPEAITLEHVAKRGFGGFFQSLKNLIFRLPKFESVAYDRSSAPKDCRISGWLQGRNMDSVIHPERMFLLSEFTYDLDKSHAQTFKLLDSASSVVVDTVRLDFTSNHGSPSHTCIYRLRVHGHEPEIVSMMATQSL</sequence>
<evidence type="ECO:0000256" key="5">
    <source>
        <dbReference type="SAM" id="Coils"/>
    </source>
</evidence>
<keyword evidence="9" id="KW-1185">Reference proteome</keyword>
<organism evidence="9 10">
    <name type="scientific">Arachis duranensis</name>
    <name type="common">Wild peanut</name>
    <dbReference type="NCBI Taxonomy" id="130453"/>
    <lineage>
        <taxon>Eukaryota</taxon>
        <taxon>Viridiplantae</taxon>
        <taxon>Streptophyta</taxon>
        <taxon>Embryophyta</taxon>
        <taxon>Tracheophyta</taxon>
        <taxon>Spermatophyta</taxon>
        <taxon>Magnoliopsida</taxon>
        <taxon>eudicotyledons</taxon>
        <taxon>Gunneridae</taxon>
        <taxon>Pentapetalae</taxon>
        <taxon>rosids</taxon>
        <taxon>fabids</taxon>
        <taxon>Fabales</taxon>
        <taxon>Fabaceae</taxon>
        <taxon>Papilionoideae</taxon>
        <taxon>50 kb inversion clade</taxon>
        <taxon>dalbergioids sensu lato</taxon>
        <taxon>Dalbergieae</taxon>
        <taxon>Pterocarpus clade</taxon>
        <taxon>Arachis</taxon>
    </lineage>
</organism>
<dbReference type="AlphaFoldDB" id="A0A6P5MNR3"/>
<dbReference type="Gene3D" id="2.60.120.260">
    <property type="entry name" value="Galactose-binding domain-like"/>
    <property type="match status" value="1"/>
</dbReference>
<dbReference type="GO" id="GO:0016020">
    <property type="term" value="C:membrane"/>
    <property type="evidence" value="ECO:0007669"/>
    <property type="project" value="UniProtKB-SubCell"/>
</dbReference>
<feature type="coiled-coil region" evidence="5">
    <location>
        <begin position="183"/>
        <end position="223"/>
    </location>
</feature>
<dbReference type="PANTHER" id="PTHR12911:SF8">
    <property type="entry name" value="KLAROID PROTEIN-RELATED"/>
    <property type="match status" value="1"/>
</dbReference>
<evidence type="ECO:0000256" key="7">
    <source>
        <dbReference type="SAM" id="Phobius"/>
    </source>
</evidence>
<dbReference type="GeneID" id="107468340"/>
<evidence type="ECO:0000256" key="4">
    <source>
        <dbReference type="ARBA" id="ARBA00023136"/>
    </source>
</evidence>
<dbReference type="Pfam" id="PF07738">
    <property type="entry name" value="Sad1_UNC"/>
    <property type="match status" value="1"/>
</dbReference>
<feature type="region of interest" description="Disordered" evidence="6">
    <location>
        <begin position="35"/>
        <end position="64"/>
    </location>
</feature>
<evidence type="ECO:0000313" key="10">
    <source>
        <dbReference type="RefSeq" id="XP_020984498.1"/>
    </source>
</evidence>
<proteinExistence type="predicted"/>
<dbReference type="GO" id="GO:0005635">
    <property type="term" value="C:nuclear envelope"/>
    <property type="evidence" value="ECO:0007669"/>
    <property type="project" value="TreeGrafter"/>
</dbReference>
<comment type="subcellular location">
    <subcellularLocation>
        <location evidence="1">Membrane</location>
    </subcellularLocation>
</comment>
<feature type="region of interest" description="Disordered" evidence="6">
    <location>
        <begin position="76"/>
        <end position="101"/>
    </location>
</feature>
<dbReference type="InterPro" id="IPR012919">
    <property type="entry name" value="SUN_dom"/>
</dbReference>
<feature type="domain" description="SUN" evidence="8">
    <location>
        <begin position="281"/>
        <end position="470"/>
    </location>
</feature>
<keyword evidence="4 7" id="KW-0472">Membrane</keyword>
<keyword evidence="3 7" id="KW-1133">Transmembrane helix</keyword>
<dbReference type="GO" id="GO:0043495">
    <property type="term" value="F:protein-membrane adaptor activity"/>
    <property type="evidence" value="ECO:0007669"/>
    <property type="project" value="TreeGrafter"/>
</dbReference>
<dbReference type="PROSITE" id="PS51469">
    <property type="entry name" value="SUN"/>
    <property type="match status" value="1"/>
</dbReference>
<evidence type="ECO:0000256" key="3">
    <source>
        <dbReference type="ARBA" id="ARBA00022989"/>
    </source>
</evidence>
<reference evidence="10" key="2">
    <citation type="submission" date="2025-08" db="UniProtKB">
        <authorList>
            <consortium name="RefSeq"/>
        </authorList>
    </citation>
    <scope>IDENTIFICATION</scope>
    <source>
        <tissue evidence="10">Whole plant</tissue>
    </source>
</reference>
<evidence type="ECO:0000256" key="1">
    <source>
        <dbReference type="ARBA" id="ARBA00004370"/>
    </source>
</evidence>
<dbReference type="PANTHER" id="PTHR12911">
    <property type="entry name" value="SAD1/UNC-84-LIKE PROTEIN-RELATED"/>
    <property type="match status" value="1"/>
</dbReference>
<accession>A0A6P5MNR3</accession>
<keyword evidence="5" id="KW-0175">Coiled coil</keyword>
<evidence type="ECO:0000256" key="6">
    <source>
        <dbReference type="SAM" id="MobiDB-lite"/>
    </source>
</evidence>